<dbReference type="OrthoDB" id="5835518at2759"/>
<keyword evidence="2" id="KW-1185">Reference proteome</keyword>
<dbReference type="Proteomes" id="UP000267027">
    <property type="component" value="Unassembled WGS sequence"/>
</dbReference>
<reference evidence="1 2" key="2">
    <citation type="submission" date="2018-11" db="EMBL/GenBank/DDBJ databases">
        <authorList>
            <consortium name="Pathogen Informatics"/>
        </authorList>
    </citation>
    <scope>NUCLEOTIDE SEQUENCE [LARGE SCALE GENOMIC DNA]</scope>
    <source>
        <strain evidence="1 2">Costa Rica</strain>
    </source>
</reference>
<reference evidence="3" key="1">
    <citation type="submission" date="2017-02" db="UniProtKB">
        <authorList>
            <consortium name="WormBaseParasite"/>
        </authorList>
    </citation>
    <scope>IDENTIFICATION</scope>
</reference>
<proteinExistence type="predicted"/>
<organism evidence="3">
    <name type="scientific">Angiostrongylus costaricensis</name>
    <name type="common">Nematode worm</name>
    <dbReference type="NCBI Taxonomy" id="334426"/>
    <lineage>
        <taxon>Eukaryota</taxon>
        <taxon>Metazoa</taxon>
        <taxon>Ecdysozoa</taxon>
        <taxon>Nematoda</taxon>
        <taxon>Chromadorea</taxon>
        <taxon>Rhabditida</taxon>
        <taxon>Rhabditina</taxon>
        <taxon>Rhabditomorpha</taxon>
        <taxon>Strongyloidea</taxon>
        <taxon>Metastrongylidae</taxon>
        <taxon>Angiostrongylus</taxon>
    </lineage>
</organism>
<evidence type="ECO:0000313" key="2">
    <source>
        <dbReference type="Proteomes" id="UP000267027"/>
    </source>
</evidence>
<name>A0A0R3PUA2_ANGCS</name>
<dbReference type="WBParaSite" id="ACOC_0000945501-mRNA-1">
    <property type="protein sequence ID" value="ACOC_0000945501-mRNA-1"/>
    <property type="gene ID" value="ACOC_0000945501"/>
</dbReference>
<protein>
    <submittedName>
        <fullName evidence="3">LAM_G_DOMAIN domain-containing protein</fullName>
    </submittedName>
</protein>
<sequence length="155" mass="17642">MQERRIRYDINGPSETRKRHSFNAVDDIGEKLFVGACDSRDGGVRVLVSTILAMNIDSFEQLTTRIRLLLLKKSGSIAALTRFPVYQPTSSYDEKEVETLYMDLENFYREDHTFFEVIIGNLNAKIGPRRNLKNGTLVHTDYNGTTRVTGSLSFS</sequence>
<evidence type="ECO:0000313" key="1">
    <source>
        <dbReference type="EMBL" id="VDM61041.1"/>
    </source>
</evidence>
<evidence type="ECO:0000313" key="3">
    <source>
        <dbReference type="WBParaSite" id="ACOC_0000945501-mRNA-1"/>
    </source>
</evidence>
<accession>A0A0R3PUA2</accession>
<dbReference type="EMBL" id="UYYA01004299">
    <property type="protein sequence ID" value="VDM61041.1"/>
    <property type="molecule type" value="Genomic_DNA"/>
</dbReference>
<dbReference type="AlphaFoldDB" id="A0A0R3PUA2"/>
<gene>
    <name evidence="1" type="ORF">ACOC_LOCUS9456</name>
</gene>